<name>A0ABU3Q9P3_9SPHN</name>
<dbReference type="Pfam" id="PF00593">
    <property type="entry name" value="TonB_dep_Rec_b-barrel"/>
    <property type="match status" value="1"/>
</dbReference>
<evidence type="ECO:0000256" key="2">
    <source>
        <dbReference type="ARBA" id="ARBA00022448"/>
    </source>
</evidence>
<evidence type="ECO:0000256" key="3">
    <source>
        <dbReference type="ARBA" id="ARBA00022452"/>
    </source>
</evidence>
<evidence type="ECO:0000256" key="9">
    <source>
        <dbReference type="PROSITE-ProRule" id="PRU01360"/>
    </source>
</evidence>
<evidence type="ECO:0000256" key="1">
    <source>
        <dbReference type="ARBA" id="ARBA00004571"/>
    </source>
</evidence>
<feature type="chain" id="PRO_5045371802" evidence="12">
    <location>
        <begin position="28"/>
        <end position="1103"/>
    </location>
</feature>
<evidence type="ECO:0000256" key="7">
    <source>
        <dbReference type="ARBA" id="ARBA00023136"/>
    </source>
</evidence>
<evidence type="ECO:0000256" key="4">
    <source>
        <dbReference type="ARBA" id="ARBA00022692"/>
    </source>
</evidence>
<evidence type="ECO:0000256" key="8">
    <source>
        <dbReference type="ARBA" id="ARBA00023237"/>
    </source>
</evidence>
<keyword evidence="15" id="KW-0675">Receptor</keyword>
<feature type="domain" description="TonB-dependent receptor plug" evidence="14">
    <location>
        <begin position="75"/>
        <end position="191"/>
    </location>
</feature>
<feature type="short sequence motif" description="TonB box" evidence="10">
    <location>
        <begin position="62"/>
        <end position="68"/>
    </location>
</feature>
<evidence type="ECO:0000256" key="6">
    <source>
        <dbReference type="ARBA" id="ARBA00023077"/>
    </source>
</evidence>
<evidence type="ECO:0000259" key="13">
    <source>
        <dbReference type="Pfam" id="PF00593"/>
    </source>
</evidence>
<dbReference type="InterPro" id="IPR010916">
    <property type="entry name" value="TonB_box_CS"/>
</dbReference>
<dbReference type="PROSITE" id="PS00430">
    <property type="entry name" value="TONB_DEPENDENT_REC_1"/>
    <property type="match status" value="1"/>
</dbReference>
<gene>
    <name evidence="15" type="ORF">RQX22_13730</name>
</gene>
<evidence type="ECO:0000313" key="15">
    <source>
        <dbReference type="EMBL" id="MDT9600017.1"/>
    </source>
</evidence>
<comment type="caution">
    <text evidence="15">The sequence shown here is derived from an EMBL/GenBank/DDBJ whole genome shotgun (WGS) entry which is preliminary data.</text>
</comment>
<evidence type="ECO:0000313" key="16">
    <source>
        <dbReference type="Proteomes" id="UP001259572"/>
    </source>
</evidence>
<reference evidence="15 16" key="1">
    <citation type="submission" date="2023-05" db="EMBL/GenBank/DDBJ databases">
        <authorList>
            <person name="Guo Y."/>
        </authorList>
    </citation>
    <scope>NUCLEOTIDE SEQUENCE [LARGE SCALE GENOMIC DNA]</scope>
    <source>
        <strain evidence="15 16">GR2756</strain>
    </source>
</reference>
<evidence type="ECO:0000256" key="12">
    <source>
        <dbReference type="SAM" id="SignalP"/>
    </source>
</evidence>
<protein>
    <submittedName>
        <fullName evidence="15">TonB-dependent receptor</fullName>
    </submittedName>
</protein>
<dbReference type="SUPFAM" id="SSF56935">
    <property type="entry name" value="Porins"/>
    <property type="match status" value="1"/>
</dbReference>
<dbReference type="Gene3D" id="2.40.170.20">
    <property type="entry name" value="TonB-dependent receptor, beta-barrel domain"/>
    <property type="match status" value="1"/>
</dbReference>
<sequence length="1103" mass="118859">MNKFGLLSGSALLSLTLSLSMAAPASAQESSAQEDPTATLQTETEIATGQDATAAAADESETIVVTGSRIRRPNLESSVPITSITGEDFIQTGDLNVGDTLNDLPQLRSTFAQNNPGLGVGIAGLNLLDLRGLGTARTLVLVNGRRHVAADILNNAVSPDINSIPSDLIERVDIVTGAQSSIYGSDAIAGVVNFILRRDYDGFQLRGNFGISDEGFGGNQYVSGMFGKNFAGGRGNVTVHGEYSRQDRVFGSQLPWLRSVDGFVVTDLDPAGLDNGSDGNPDRTFFRDIRSATINRYGLVAISQNAGVGPSCGTGISNGVTPGTPYSCTYLFNPDGRLAPVTGDRVGSGPNGTFIGGNGQNGREDELLSIQPFLERYTFNALAHYEFSDAAEVFLEAKWGRVNARGSNASPSFTQGQGTQFDTRERFRLDNPFLNPADSAFLADAILASGCNPSIATACGTNQLLTDAQRDAIADGSYRVVMGKQFLDVGIRDEEFKRDTYRIVAGLRGTFNDDWNYEVSANYGKFTEDTVTYGYLDRQKFLLSLDAGLNPTTGQIQCRAQFDPAAAFAYQSAALSPEQNAAYQARLASDIASCVPYNPFGAPDNSAAANYFTYNARNKASLSQFVVSGFVSGDMSQLFELPGGPIRFAVGGEYRQEKADYINDPYIELAATNAVVVGRFDPPTFKVKEAFGEIQIPILKDTPFFEELTVTAAGRISDYNSAVGTVYAYNAGIDWAPVRDLRFRANYGRSVRAPNVAETGFPIVPNFAPSFSDPCRGNAIGTGSATRAANCAADLGALLPNLEALGTPSLPILSGSNPNLKEETSDSWTIGAVFQPRFIPGLSISADYFDITVNDVIVSLSAQDIADNCYDAPTLDNPFCGLFERFRGPGTGPFGENPGEILGNSLISAGVNFAKRVRRGIDVDAAYRTDLGSNLKLATNLIYVHNFQNSNFEDPARPDYEDVLLGELGDPKDEFRWDTDLTWGDFTFGYQLRYIGPMYLNTFEDFNSLGADRPPENADYASIRKFPAVFYHAIRFEWNIPNPAGIGESLRFYGGVDNLFDRHPPYGLSGTGTSGAGQDRATGNAAIYDVRGRTFYAGFRARF</sequence>
<evidence type="ECO:0000256" key="5">
    <source>
        <dbReference type="ARBA" id="ARBA00022729"/>
    </source>
</evidence>
<dbReference type="EMBL" id="JAVUPU010000007">
    <property type="protein sequence ID" value="MDT9600017.1"/>
    <property type="molecule type" value="Genomic_DNA"/>
</dbReference>
<keyword evidence="16" id="KW-1185">Reference proteome</keyword>
<dbReference type="InterPro" id="IPR036942">
    <property type="entry name" value="Beta-barrel_TonB_sf"/>
</dbReference>
<dbReference type="Pfam" id="PF07715">
    <property type="entry name" value="Plug"/>
    <property type="match status" value="1"/>
</dbReference>
<dbReference type="PANTHER" id="PTHR47234:SF2">
    <property type="entry name" value="TONB-DEPENDENT RECEPTOR"/>
    <property type="match status" value="1"/>
</dbReference>
<keyword evidence="3 9" id="KW-1134">Transmembrane beta strand</keyword>
<proteinExistence type="inferred from homology"/>
<dbReference type="RefSeq" id="WP_315727118.1">
    <property type="nucleotide sequence ID" value="NZ_JAVUPU010000007.1"/>
</dbReference>
<dbReference type="Proteomes" id="UP001259572">
    <property type="component" value="Unassembled WGS sequence"/>
</dbReference>
<keyword evidence="4 9" id="KW-0812">Transmembrane</keyword>
<keyword evidence="8 9" id="KW-0998">Cell outer membrane</keyword>
<evidence type="ECO:0000256" key="10">
    <source>
        <dbReference type="PROSITE-ProRule" id="PRU10143"/>
    </source>
</evidence>
<comment type="subcellular location">
    <subcellularLocation>
        <location evidence="1 9">Cell outer membrane</location>
        <topology evidence="1 9">Multi-pass membrane protein</topology>
    </subcellularLocation>
</comment>
<keyword evidence="5 12" id="KW-0732">Signal</keyword>
<keyword evidence="2 9" id="KW-0813">Transport</keyword>
<accession>A0ABU3Q9P3</accession>
<dbReference type="PANTHER" id="PTHR47234">
    <property type="match status" value="1"/>
</dbReference>
<organism evidence="15 16">
    <name type="scientific">Sphingosinicella rhizophila</name>
    <dbReference type="NCBI Taxonomy" id="3050082"/>
    <lineage>
        <taxon>Bacteria</taxon>
        <taxon>Pseudomonadati</taxon>
        <taxon>Pseudomonadota</taxon>
        <taxon>Alphaproteobacteria</taxon>
        <taxon>Sphingomonadales</taxon>
        <taxon>Sphingosinicellaceae</taxon>
        <taxon>Sphingosinicella</taxon>
    </lineage>
</organism>
<feature type="domain" description="TonB-dependent receptor-like beta-barrel" evidence="13">
    <location>
        <begin position="504"/>
        <end position="1059"/>
    </location>
</feature>
<evidence type="ECO:0000256" key="11">
    <source>
        <dbReference type="RuleBase" id="RU003357"/>
    </source>
</evidence>
<evidence type="ECO:0000259" key="14">
    <source>
        <dbReference type="Pfam" id="PF07715"/>
    </source>
</evidence>
<keyword evidence="7 9" id="KW-0472">Membrane</keyword>
<dbReference type="InterPro" id="IPR039426">
    <property type="entry name" value="TonB-dep_rcpt-like"/>
</dbReference>
<dbReference type="Gene3D" id="2.170.130.10">
    <property type="entry name" value="TonB-dependent receptor, plug domain"/>
    <property type="match status" value="1"/>
</dbReference>
<dbReference type="InterPro" id="IPR000531">
    <property type="entry name" value="Beta-barrel_TonB"/>
</dbReference>
<comment type="similarity">
    <text evidence="9 11">Belongs to the TonB-dependent receptor family.</text>
</comment>
<dbReference type="PROSITE" id="PS52016">
    <property type="entry name" value="TONB_DEPENDENT_REC_3"/>
    <property type="match status" value="1"/>
</dbReference>
<keyword evidence="6 10" id="KW-0798">TonB box</keyword>
<dbReference type="InterPro" id="IPR012910">
    <property type="entry name" value="Plug_dom"/>
</dbReference>
<dbReference type="InterPro" id="IPR037066">
    <property type="entry name" value="Plug_dom_sf"/>
</dbReference>
<feature type="signal peptide" evidence="12">
    <location>
        <begin position="1"/>
        <end position="27"/>
    </location>
</feature>